<keyword evidence="2" id="KW-1185">Reference proteome</keyword>
<accession>A0ABQ7N9Z2</accession>
<sequence length="85" mass="9809">MLVKTTVGHVLRVQKKLSLSPAIPEKRNKIPVFQTPHADNLSHKLLHTFITVVGNSLHCYFSPLRKFSSIDFTKTYFMFIEFFGL</sequence>
<proteinExistence type="predicted"/>
<dbReference type="Proteomes" id="UP000823674">
    <property type="component" value="Chromosome A03"/>
</dbReference>
<gene>
    <name evidence="1" type="primary">A03g509440.1_BraROA</name>
    <name evidence="1" type="ORF">IGI04_013828</name>
</gene>
<comment type="caution">
    <text evidence="1">The sequence shown here is derived from an EMBL/GenBank/DDBJ whole genome shotgun (WGS) entry which is preliminary data.</text>
</comment>
<reference evidence="1 2" key="1">
    <citation type="submission" date="2021-03" db="EMBL/GenBank/DDBJ databases">
        <authorList>
            <person name="King G.J."/>
            <person name="Bancroft I."/>
            <person name="Baten A."/>
            <person name="Bloomfield J."/>
            <person name="Borpatragohain P."/>
            <person name="He Z."/>
            <person name="Irish N."/>
            <person name="Irwin J."/>
            <person name="Liu K."/>
            <person name="Mauleon R.P."/>
            <person name="Moore J."/>
            <person name="Morris R."/>
            <person name="Ostergaard L."/>
            <person name="Wang B."/>
            <person name="Wells R."/>
        </authorList>
    </citation>
    <scope>NUCLEOTIDE SEQUENCE [LARGE SCALE GENOMIC DNA]</scope>
    <source>
        <strain evidence="1">R-o-18</strain>
        <tissue evidence="1">Leaf</tissue>
    </source>
</reference>
<name>A0ABQ7N9Z2_BRACM</name>
<evidence type="ECO:0000313" key="2">
    <source>
        <dbReference type="Proteomes" id="UP000823674"/>
    </source>
</evidence>
<evidence type="ECO:0000313" key="1">
    <source>
        <dbReference type="EMBL" id="KAG5407709.1"/>
    </source>
</evidence>
<organism evidence="1 2">
    <name type="scientific">Brassica rapa subsp. trilocularis</name>
    <dbReference type="NCBI Taxonomy" id="1813537"/>
    <lineage>
        <taxon>Eukaryota</taxon>
        <taxon>Viridiplantae</taxon>
        <taxon>Streptophyta</taxon>
        <taxon>Embryophyta</taxon>
        <taxon>Tracheophyta</taxon>
        <taxon>Spermatophyta</taxon>
        <taxon>Magnoliopsida</taxon>
        <taxon>eudicotyledons</taxon>
        <taxon>Gunneridae</taxon>
        <taxon>Pentapetalae</taxon>
        <taxon>rosids</taxon>
        <taxon>malvids</taxon>
        <taxon>Brassicales</taxon>
        <taxon>Brassicaceae</taxon>
        <taxon>Brassiceae</taxon>
        <taxon>Brassica</taxon>
    </lineage>
</organism>
<dbReference type="EMBL" id="JADBGQ010000003">
    <property type="protein sequence ID" value="KAG5407709.1"/>
    <property type="molecule type" value="Genomic_DNA"/>
</dbReference>
<protein>
    <submittedName>
        <fullName evidence="1">Uncharacterized protein</fullName>
    </submittedName>
</protein>